<proteinExistence type="inferred from homology"/>
<dbReference type="PROSITE" id="PS51910">
    <property type="entry name" value="GH18_2"/>
    <property type="match status" value="1"/>
</dbReference>
<dbReference type="OMA" id="CATGCCN"/>
<dbReference type="SUPFAM" id="SSF51445">
    <property type="entry name" value="(Trans)glycosidases"/>
    <property type="match status" value="1"/>
</dbReference>
<dbReference type="SUPFAM" id="SSF54556">
    <property type="entry name" value="Chitinase insertion domain"/>
    <property type="match status" value="1"/>
</dbReference>
<keyword evidence="9" id="KW-0119">Carbohydrate metabolism</keyword>
<dbReference type="PANTHER" id="PTHR11177">
    <property type="entry name" value="CHITINASE"/>
    <property type="match status" value="1"/>
</dbReference>
<evidence type="ECO:0000256" key="10">
    <source>
        <dbReference type="ARBA" id="ARBA00023295"/>
    </source>
</evidence>
<dbReference type="GO" id="GO:0006032">
    <property type="term" value="P:chitin catabolic process"/>
    <property type="evidence" value="ECO:0007669"/>
    <property type="project" value="UniProtKB-KW"/>
</dbReference>
<evidence type="ECO:0000256" key="3">
    <source>
        <dbReference type="ARBA" id="ARBA00008682"/>
    </source>
</evidence>
<comment type="similarity">
    <text evidence="3">Belongs to the glycosyl hydrolase 18 family. Chitinase class V subfamily.</text>
</comment>
<dbReference type="SMART" id="SM00636">
    <property type="entry name" value="Glyco_18"/>
    <property type="match status" value="1"/>
</dbReference>
<dbReference type="GO" id="GO:0008061">
    <property type="term" value="F:chitin binding"/>
    <property type="evidence" value="ECO:0007669"/>
    <property type="project" value="UniProtKB-KW"/>
</dbReference>
<evidence type="ECO:0000256" key="1">
    <source>
        <dbReference type="ARBA" id="ARBA00000822"/>
    </source>
</evidence>
<dbReference type="PANTHER" id="PTHR11177:SF333">
    <property type="entry name" value="CHITINASE"/>
    <property type="match status" value="1"/>
</dbReference>
<dbReference type="Gene3D" id="3.30.60.10">
    <property type="entry name" value="Endochitinase-like"/>
    <property type="match status" value="1"/>
</dbReference>
<sequence length="1168" mass="131166">MAAKAPVTGRPPRRSVMPTSPARKDAAQNLGSAVMERTADCDSGNLGKDYVKFDKCPLNVCCSKHGFCGTTEDFCGGNKPKRQVCPVDDRPLSRVVGYYEGWAPGRPCHSFYPEQIPRGVYTHLNFAFATIDPNTLEIQPAAMSDIELYKRLNTLKLSDPNLRTYIAVGGWTFNDPGPTRTTFSDIARTTENMDKFINSVIKFLQKYDFDGIDLDWEYPVADDRGGRGGDYQNFVTLSKRLKQALKTTSRTGYSITVPASFWYLQHFDIKGLEPHVDFFNIMSYDLHGTWDMSNQWTGPYLNAHTNLTELKDSMDLFWRNDISPSKIVFGTGFYGRAFTVANPSCMSPGCTYASGAASQPCSREISVVLNNEIMDIIEETGAKPILHKKEAVKTLSWGNNWVAYDDEETLQMRADFVREQCLSGIMVWAVSHDTPDGRFSNAVKKAAKRVEALGSSIDGYDEHVTINHQCKWSNCLEGCPSGWHHVRRSDGGARGNEVMANAQGCEGYGTRWLCCPPGASGYDGPQCGWWGHNNGNCNHLDTGDSPIFEIGSNNQHCKKKNSYQIAGCTWSSTAVKAHAACSWSFDFPNCGDGSCESFESEFFTSSSGSQGAFCRDDSRRKYCCSDKQKDLHWENCEWVDHAGLVPSNMRFGTCIGGCPSGKTPLALDHNGGTCRWGARARCCDVGYKTIQKRYNDKDEEFDYYLNYFIENGAECTPKSSQGETLWRAQEYLEAKIKEIVYGTAAQSTTDVWKQRIGLKYEHLSIGDVRYFAQSNSAALRLGSSRFPRRLICGLTTFNNIVGGKDDLQCACQGAHCCISKRCKRDSDALKRRADESEEDKDLDNNLPHVGFDHERRQISNTSTSLQLESFDDDDRFTIFSGPRAFKIEVDDPDRVFWAFVIFSLGYYNIGRIPISNPLWQRAFGYSSQGCWDYDVDSLTGVTQTNHGTWSLVVEHIIELQTIAQFIRSTITGEMRSGARFEDFVDGPRPIDRMFSTLGTRRNTVPFVLAPGDLNSAKLNMWQGNDPVASSTLEEFLRQGTATSFQAFINSVRQPVIVLQYLADAGVRTQAREAYRSLRAEMALLSQEARNQGYRNPDLEHMLDRWYRDHIDLMIRETRAFMERYRAIGRAAVLGSGARNEQEVLEGLLALWDGAADFEFDYEGWFGDH</sequence>
<dbReference type="OrthoDB" id="73875at2759"/>
<dbReference type="InterPro" id="IPR017853">
    <property type="entry name" value="GH"/>
</dbReference>
<keyword evidence="7 12" id="KW-0378">Hydrolase</keyword>
<dbReference type="InterPro" id="IPR001579">
    <property type="entry name" value="Glyco_hydro_18_chit_AS"/>
</dbReference>
<dbReference type="InterPro" id="IPR018371">
    <property type="entry name" value="Chitin-binding_1_CS"/>
</dbReference>
<feature type="domain" description="GH18" evidence="14">
    <location>
        <begin position="93"/>
        <end position="450"/>
    </location>
</feature>
<evidence type="ECO:0000256" key="9">
    <source>
        <dbReference type="ARBA" id="ARBA00023277"/>
    </source>
</evidence>
<evidence type="ECO:0000256" key="5">
    <source>
        <dbReference type="ARBA" id="ARBA00022525"/>
    </source>
</evidence>
<dbReference type="InterPro" id="IPR036861">
    <property type="entry name" value="Endochitinase-like_sf"/>
</dbReference>
<dbReference type="AlphaFoldDB" id="A0A084G6M6"/>
<dbReference type="SUPFAM" id="SSF57016">
    <property type="entry name" value="Plant lectins/antimicrobial peptides"/>
    <property type="match status" value="1"/>
</dbReference>
<dbReference type="InterPro" id="IPR050314">
    <property type="entry name" value="Glycosyl_Hydrlase_18"/>
</dbReference>
<organism evidence="15 16">
    <name type="scientific">Pseudallescheria apiosperma</name>
    <name type="common">Scedosporium apiospermum</name>
    <dbReference type="NCBI Taxonomy" id="563466"/>
    <lineage>
        <taxon>Eukaryota</taxon>
        <taxon>Fungi</taxon>
        <taxon>Dikarya</taxon>
        <taxon>Ascomycota</taxon>
        <taxon>Pezizomycotina</taxon>
        <taxon>Sordariomycetes</taxon>
        <taxon>Hypocreomycetidae</taxon>
        <taxon>Microascales</taxon>
        <taxon>Microascaceae</taxon>
        <taxon>Scedosporium</taxon>
    </lineage>
</organism>
<keyword evidence="16" id="KW-1185">Reference proteome</keyword>
<dbReference type="EMBL" id="JOWA01000098">
    <property type="protein sequence ID" value="KEZ42988.1"/>
    <property type="molecule type" value="Genomic_DNA"/>
</dbReference>
<evidence type="ECO:0000259" key="14">
    <source>
        <dbReference type="PROSITE" id="PS51910"/>
    </source>
</evidence>
<evidence type="ECO:0000256" key="11">
    <source>
        <dbReference type="ARBA" id="ARBA00023326"/>
    </source>
</evidence>
<comment type="caution">
    <text evidence="15">The sequence shown here is derived from an EMBL/GenBank/DDBJ whole genome shotgun (WGS) entry which is preliminary data.</text>
</comment>
<dbReference type="InterPro" id="IPR001223">
    <property type="entry name" value="Glyco_hydro18_cat"/>
</dbReference>
<dbReference type="SMART" id="SM00270">
    <property type="entry name" value="ChtBD1"/>
    <property type="match status" value="1"/>
</dbReference>
<keyword evidence="11" id="KW-0624">Polysaccharide degradation</keyword>
<dbReference type="KEGG" id="sapo:SAPIO_CDS5440"/>
<dbReference type="PROSITE" id="PS01095">
    <property type="entry name" value="GH18_1"/>
    <property type="match status" value="1"/>
</dbReference>
<feature type="region of interest" description="Disordered" evidence="13">
    <location>
        <begin position="1"/>
        <end position="29"/>
    </location>
</feature>
<dbReference type="EC" id="3.2.1.14" evidence="4"/>
<dbReference type="Gene3D" id="3.20.20.80">
    <property type="entry name" value="Glycosidases"/>
    <property type="match status" value="1"/>
</dbReference>
<accession>A0A084G6M6</accession>
<keyword evidence="5" id="KW-0964">Secreted</keyword>
<gene>
    <name evidence="15" type="ORF">SAPIO_CDS5440</name>
</gene>
<comment type="catalytic activity">
    <reaction evidence="1">
        <text>Random endo-hydrolysis of N-acetyl-beta-D-glucosaminide (1-&gt;4)-beta-linkages in chitin and chitodextrins.</text>
        <dbReference type="EC" id="3.2.1.14"/>
    </reaction>
</comment>
<dbReference type="Pfam" id="PF00187">
    <property type="entry name" value="Chitin_bind_1"/>
    <property type="match status" value="1"/>
</dbReference>
<keyword evidence="6" id="KW-0147">Chitin-binding</keyword>
<dbReference type="HOGENOM" id="CLU_001837_0_0_1"/>
<evidence type="ECO:0000256" key="7">
    <source>
        <dbReference type="ARBA" id="ARBA00022801"/>
    </source>
</evidence>
<evidence type="ECO:0000256" key="6">
    <source>
        <dbReference type="ARBA" id="ARBA00022669"/>
    </source>
</evidence>
<name>A0A084G6M6_PSEDA</name>
<dbReference type="CDD" id="cd00035">
    <property type="entry name" value="ChtBD1"/>
    <property type="match status" value="1"/>
</dbReference>
<comment type="subcellular location">
    <subcellularLocation>
        <location evidence="2">Secreted</location>
    </subcellularLocation>
</comment>
<dbReference type="Gene3D" id="3.10.50.10">
    <property type="match status" value="1"/>
</dbReference>
<reference evidence="15 16" key="1">
    <citation type="journal article" date="2014" name="Genome Announc.">
        <title>Draft genome sequence of the pathogenic fungus Scedosporium apiospermum.</title>
        <authorList>
            <person name="Vandeputte P."/>
            <person name="Ghamrawi S."/>
            <person name="Rechenmann M."/>
            <person name="Iltis A."/>
            <person name="Giraud S."/>
            <person name="Fleury M."/>
            <person name="Thornton C."/>
            <person name="Delhaes L."/>
            <person name="Meyer W."/>
            <person name="Papon N."/>
            <person name="Bouchara J.P."/>
        </authorList>
    </citation>
    <scope>NUCLEOTIDE SEQUENCE [LARGE SCALE GENOMIC DNA]</scope>
    <source>
        <strain evidence="15 16">IHEM 14462</strain>
    </source>
</reference>
<evidence type="ECO:0000313" key="15">
    <source>
        <dbReference type="EMBL" id="KEZ42988.1"/>
    </source>
</evidence>
<evidence type="ECO:0000256" key="8">
    <source>
        <dbReference type="ARBA" id="ARBA00023024"/>
    </source>
</evidence>
<evidence type="ECO:0000256" key="4">
    <source>
        <dbReference type="ARBA" id="ARBA00012729"/>
    </source>
</evidence>
<dbReference type="GO" id="GO:0000272">
    <property type="term" value="P:polysaccharide catabolic process"/>
    <property type="evidence" value="ECO:0007669"/>
    <property type="project" value="UniProtKB-KW"/>
</dbReference>
<protein>
    <recommendedName>
        <fullName evidence="4">chitinase</fullName>
        <ecNumber evidence="4">3.2.1.14</ecNumber>
    </recommendedName>
</protein>
<keyword evidence="10 12" id="KW-0326">Glycosidase</keyword>
<evidence type="ECO:0000313" key="16">
    <source>
        <dbReference type="Proteomes" id="UP000028545"/>
    </source>
</evidence>
<dbReference type="GO" id="GO:0008843">
    <property type="term" value="F:endochitinase activity"/>
    <property type="evidence" value="ECO:0007669"/>
    <property type="project" value="UniProtKB-EC"/>
</dbReference>
<dbReference type="InterPro" id="IPR011583">
    <property type="entry name" value="Chitinase_II/V-like_cat"/>
</dbReference>
<dbReference type="Pfam" id="PF00704">
    <property type="entry name" value="Glyco_hydro_18"/>
    <property type="match status" value="1"/>
</dbReference>
<evidence type="ECO:0000256" key="12">
    <source>
        <dbReference type="RuleBase" id="RU000489"/>
    </source>
</evidence>
<evidence type="ECO:0000256" key="2">
    <source>
        <dbReference type="ARBA" id="ARBA00004613"/>
    </source>
</evidence>
<dbReference type="InterPro" id="IPR029070">
    <property type="entry name" value="Chitinase_insertion_sf"/>
</dbReference>
<evidence type="ECO:0000256" key="13">
    <source>
        <dbReference type="SAM" id="MobiDB-lite"/>
    </source>
</evidence>
<dbReference type="InterPro" id="IPR001002">
    <property type="entry name" value="Chitin-bd_1"/>
</dbReference>
<dbReference type="Proteomes" id="UP000028545">
    <property type="component" value="Unassembled WGS sequence"/>
</dbReference>
<dbReference type="VEuPathDB" id="FungiDB:SAPIO_CDS5440"/>
<dbReference type="PROSITE" id="PS00026">
    <property type="entry name" value="CHIT_BIND_I_1"/>
    <property type="match status" value="1"/>
</dbReference>
<keyword evidence="8" id="KW-0146">Chitin degradation</keyword>
<dbReference type="GO" id="GO:0005576">
    <property type="term" value="C:extracellular region"/>
    <property type="evidence" value="ECO:0007669"/>
    <property type="project" value="UniProtKB-SubCell"/>
</dbReference>
<dbReference type="RefSeq" id="XP_016642787.1">
    <property type="nucleotide sequence ID" value="XM_016787772.1"/>
</dbReference>
<dbReference type="GeneID" id="27724512"/>